<dbReference type="GeneID" id="101887866"/>
<dbReference type="GO" id="GO:0003712">
    <property type="term" value="F:transcription coregulator activity"/>
    <property type="evidence" value="ECO:0007669"/>
    <property type="project" value="TreeGrafter"/>
</dbReference>
<organism evidence="8">
    <name type="scientific">Musca domestica</name>
    <name type="common">House fly</name>
    <dbReference type="NCBI Taxonomy" id="7370"/>
    <lineage>
        <taxon>Eukaryota</taxon>
        <taxon>Metazoa</taxon>
        <taxon>Ecdysozoa</taxon>
        <taxon>Arthropoda</taxon>
        <taxon>Hexapoda</taxon>
        <taxon>Insecta</taxon>
        <taxon>Pterygota</taxon>
        <taxon>Neoptera</taxon>
        <taxon>Endopterygota</taxon>
        <taxon>Diptera</taxon>
        <taxon>Brachycera</taxon>
        <taxon>Muscomorpha</taxon>
        <taxon>Muscoidea</taxon>
        <taxon>Muscidae</taxon>
        <taxon>Musca</taxon>
    </lineage>
</organism>
<reference evidence="8" key="1">
    <citation type="submission" date="2020-05" db="UniProtKB">
        <authorList>
            <consortium name="EnsemblMetazoa"/>
        </authorList>
    </citation>
    <scope>IDENTIFICATION</scope>
    <source>
        <strain evidence="8">Aabys</strain>
    </source>
</reference>
<evidence type="ECO:0000313" key="10">
    <source>
        <dbReference type="RefSeq" id="XP_005190672.3"/>
    </source>
</evidence>
<name>A0A1I8N9J1_MUSDO</name>
<evidence type="ECO:0000313" key="9">
    <source>
        <dbReference type="Proteomes" id="UP001652621"/>
    </source>
</evidence>
<dbReference type="EnsemblMetazoa" id="MDOA012968-RA">
    <property type="protein sequence ID" value="MDOA012968-PA"/>
    <property type="gene ID" value="MDOA012968"/>
</dbReference>
<sequence>MADRLTQLQDTVNMQAEHFCNAIGIIQQTSYPSKFPNFDRTGSQTPIQNSNSQQEDYAQLFAQLISRCAKDIDTLIESLPNDDSSIEMQNQSLKRLEVENQEAAERLEEIVYKGELLLEKIQSALEDIAQAQLDMQITMKDSGFKK</sequence>
<reference evidence="10" key="2">
    <citation type="submission" date="2025-05" db="UniProtKB">
        <authorList>
            <consortium name="RefSeq"/>
        </authorList>
    </citation>
    <scope>IDENTIFICATION</scope>
    <source>
        <strain evidence="10">Aabys</strain>
        <tissue evidence="10">Whole body</tissue>
    </source>
</reference>
<keyword evidence="5 6" id="KW-0539">Nucleus</keyword>
<dbReference type="PANTHER" id="PTHR13381">
    <property type="entry name" value="RNA POLYMERASE II HOLOENZYME COMPONENT SRB7"/>
    <property type="match status" value="1"/>
</dbReference>
<dbReference type="AlphaFoldDB" id="A0A1I8N9J1"/>
<dbReference type="KEGG" id="mde:101887866"/>
<evidence type="ECO:0000256" key="2">
    <source>
        <dbReference type="ARBA" id="ARBA00023015"/>
    </source>
</evidence>
<evidence type="ECO:0000256" key="1">
    <source>
        <dbReference type="ARBA" id="ARBA00004123"/>
    </source>
</evidence>
<keyword evidence="9" id="KW-1185">Reference proteome</keyword>
<dbReference type="Pfam" id="PF11221">
    <property type="entry name" value="Med21"/>
    <property type="match status" value="1"/>
</dbReference>
<evidence type="ECO:0000313" key="8">
    <source>
        <dbReference type="EnsemblMetazoa" id="MDOA012968-PA"/>
    </source>
</evidence>
<dbReference type="PANTHER" id="PTHR13381:SF0">
    <property type="entry name" value="MEDIATOR OF RNA POLYMERASE II TRANSCRIPTION SUBUNIT 21"/>
    <property type="match status" value="1"/>
</dbReference>
<dbReference type="GO" id="GO:0006357">
    <property type="term" value="P:regulation of transcription by RNA polymerase II"/>
    <property type="evidence" value="ECO:0007669"/>
    <property type="project" value="TreeGrafter"/>
</dbReference>
<feature type="coiled-coil region" evidence="7">
    <location>
        <begin position="86"/>
        <end position="113"/>
    </location>
</feature>
<evidence type="ECO:0000256" key="6">
    <source>
        <dbReference type="RuleBase" id="RU366036"/>
    </source>
</evidence>
<dbReference type="STRING" id="7370.A0A1I8N9J1"/>
<keyword evidence="2 6" id="KW-0805">Transcription regulation</keyword>
<dbReference type="VEuPathDB" id="VectorBase:MDOA012968"/>
<dbReference type="eggNOG" id="KOG1510">
    <property type="taxonomic scope" value="Eukaryota"/>
</dbReference>
<dbReference type="Proteomes" id="UP001652621">
    <property type="component" value="Unplaced"/>
</dbReference>
<keyword evidence="7" id="KW-0175">Coiled coil</keyword>
<dbReference type="VEuPathDB" id="VectorBase:MDOMA2_012030"/>
<dbReference type="SUPFAM" id="SSF140718">
    <property type="entry name" value="Mediator hinge subcomplex-like"/>
    <property type="match status" value="1"/>
</dbReference>
<comment type="function">
    <text evidence="6">Component of the Mediator complex, a coactivator involved in the regulated transcription of nearly all RNA polymerase II-dependent genes. Mediator functions as a bridge to convey information from gene-specific regulatory proteins to the basal RNA polymerase II transcription machinery. Mediator is recruited to promoters by direct interactions with regulatory proteins and serves as a scaffold for the assembly of a functional preinitiation complex with RNA polymerase II and the general transcription factors.</text>
</comment>
<comment type="subcellular location">
    <subcellularLocation>
        <location evidence="1 6">Nucleus</location>
    </subcellularLocation>
</comment>
<keyword evidence="4 6" id="KW-0804">Transcription</keyword>
<dbReference type="OrthoDB" id="526653at2759"/>
<keyword evidence="3 6" id="KW-0010">Activator</keyword>
<evidence type="ECO:0000256" key="4">
    <source>
        <dbReference type="ARBA" id="ARBA00023163"/>
    </source>
</evidence>
<evidence type="ECO:0000256" key="3">
    <source>
        <dbReference type="ARBA" id="ARBA00023159"/>
    </source>
</evidence>
<evidence type="ECO:0000256" key="5">
    <source>
        <dbReference type="ARBA" id="ARBA00023242"/>
    </source>
</evidence>
<dbReference type="InterPro" id="IPR021384">
    <property type="entry name" value="Mediator_Med21"/>
</dbReference>
<proteinExistence type="inferred from homology"/>
<dbReference type="GO" id="GO:0016592">
    <property type="term" value="C:mediator complex"/>
    <property type="evidence" value="ECO:0007669"/>
    <property type="project" value="UniProtKB-UniRule"/>
</dbReference>
<accession>A0A1I8N9J1</accession>
<protein>
    <recommendedName>
        <fullName evidence="6">Mediator of RNA polymerase II transcription subunit 21</fullName>
    </recommendedName>
</protein>
<dbReference type="InterPro" id="IPR037212">
    <property type="entry name" value="Med7/Med21-like"/>
</dbReference>
<dbReference type="RefSeq" id="XP_005190672.3">
    <property type="nucleotide sequence ID" value="XM_005190615.4"/>
</dbReference>
<evidence type="ECO:0000256" key="7">
    <source>
        <dbReference type="SAM" id="Coils"/>
    </source>
</evidence>
<accession>A0A9J7D3N3</accession>
<comment type="similarity">
    <text evidence="6">Belongs to the Mediator complex subunit 21 family.</text>
</comment>
<comment type="subunit">
    <text evidence="6">Component of the Mediator complex.</text>
</comment>
<gene>
    <name evidence="10" type="primary">LOC101887866</name>
</gene>
<dbReference type="Gene3D" id="6.10.280.10">
    <property type="entry name" value="Mediator complex, subunit Med21"/>
    <property type="match status" value="1"/>
</dbReference>